<keyword evidence="2" id="KW-1133">Transmembrane helix</keyword>
<organism evidence="3 4">
    <name type="scientific">Tripterygium wilfordii</name>
    <name type="common">Thunder God vine</name>
    <dbReference type="NCBI Taxonomy" id="458696"/>
    <lineage>
        <taxon>Eukaryota</taxon>
        <taxon>Viridiplantae</taxon>
        <taxon>Streptophyta</taxon>
        <taxon>Embryophyta</taxon>
        <taxon>Tracheophyta</taxon>
        <taxon>Spermatophyta</taxon>
        <taxon>Magnoliopsida</taxon>
        <taxon>eudicotyledons</taxon>
        <taxon>Gunneridae</taxon>
        <taxon>Pentapetalae</taxon>
        <taxon>rosids</taxon>
        <taxon>fabids</taxon>
        <taxon>Celastrales</taxon>
        <taxon>Celastraceae</taxon>
        <taxon>Tripterygium</taxon>
    </lineage>
</organism>
<keyword evidence="2" id="KW-0472">Membrane</keyword>
<evidence type="ECO:0008006" key="5">
    <source>
        <dbReference type="Google" id="ProtNLM"/>
    </source>
</evidence>
<dbReference type="Proteomes" id="UP000593562">
    <property type="component" value="Unassembled WGS sequence"/>
</dbReference>
<feature type="transmembrane region" description="Helical" evidence="2">
    <location>
        <begin position="54"/>
        <end position="72"/>
    </location>
</feature>
<dbReference type="PANTHER" id="PTHR37741">
    <property type="entry name" value="TRANSMEMBRANE PROTEIN"/>
    <property type="match status" value="1"/>
</dbReference>
<evidence type="ECO:0000313" key="3">
    <source>
        <dbReference type="EMBL" id="KAF5747795.1"/>
    </source>
</evidence>
<reference evidence="3 4" key="1">
    <citation type="journal article" date="2020" name="Nat. Commun.">
        <title>Genome of Tripterygium wilfordii and identification of cytochrome P450 involved in triptolide biosynthesis.</title>
        <authorList>
            <person name="Tu L."/>
            <person name="Su P."/>
            <person name="Zhang Z."/>
            <person name="Gao L."/>
            <person name="Wang J."/>
            <person name="Hu T."/>
            <person name="Zhou J."/>
            <person name="Zhang Y."/>
            <person name="Zhao Y."/>
            <person name="Liu Y."/>
            <person name="Song Y."/>
            <person name="Tong Y."/>
            <person name="Lu Y."/>
            <person name="Yang J."/>
            <person name="Xu C."/>
            <person name="Jia M."/>
            <person name="Peters R.J."/>
            <person name="Huang L."/>
            <person name="Gao W."/>
        </authorList>
    </citation>
    <scope>NUCLEOTIDE SEQUENCE [LARGE SCALE GENOMIC DNA]</scope>
    <source>
        <strain evidence="4">cv. XIE 37</strain>
        <tissue evidence="3">Leaf</tissue>
    </source>
</reference>
<comment type="caution">
    <text evidence="3">The sequence shown here is derived from an EMBL/GenBank/DDBJ whole genome shotgun (WGS) entry which is preliminary data.</text>
</comment>
<keyword evidence="2" id="KW-0812">Transmembrane</keyword>
<proteinExistence type="predicted"/>
<dbReference type="AlphaFoldDB" id="A0A7J7DN55"/>
<evidence type="ECO:0000256" key="1">
    <source>
        <dbReference type="SAM" id="MobiDB-lite"/>
    </source>
</evidence>
<protein>
    <recommendedName>
        <fullName evidence="5">Transmembrane protein</fullName>
    </recommendedName>
</protein>
<feature type="region of interest" description="Disordered" evidence="1">
    <location>
        <begin position="1"/>
        <end position="48"/>
    </location>
</feature>
<dbReference type="InParanoid" id="A0A7J7DN55"/>
<feature type="compositionally biased region" description="Basic and acidic residues" evidence="1">
    <location>
        <begin position="13"/>
        <end position="48"/>
    </location>
</feature>
<dbReference type="PANTHER" id="PTHR37741:SF1">
    <property type="entry name" value="TRANSMEMBRANE PROTEIN"/>
    <property type="match status" value="1"/>
</dbReference>
<gene>
    <name evidence="3" type="ORF">HS088_TW05G00522</name>
</gene>
<keyword evidence="4" id="KW-1185">Reference proteome</keyword>
<evidence type="ECO:0000256" key="2">
    <source>
        <dbReference type="SAM" id="Phobius"/>
    </source>
</evidence>
<sequence>MASSDDGSFPAADIDKELHPGHNRKVEVDSARAEADQKEKERQKRDAMQKLKSAVMVSAVIVAVAGAAFAITKKLREK</sequence>
<name>A0A7J7DN55_TRIWF</name>
<accession>A0A7J7DN55</accession>
<dbReference type="FunCoup" id="A0A7J7DN55">
    <property type="interactions" value="52"/>
</dbReference>
<evidence type="ECO:0000313" key="4">
    <source>
        <dbReference type="Proteomes" id="UP000593562"/>
    </source>
</evidence>
<dbReference type="EMBL" id="JAAARO010000005">
    <property type="protein sequence ID" value="KAF5747795.1"/>
    <property type="molecule type" value="Genomic_DNA"/>
</dbReference>